<sequence>MRKLLSLIVLAFVAVLAIAQFGPSALLSSETTRQDSRPAPEFSGISAWLNSPPLTVESLRGKVVLVQFWTYSCINCLRTLPYVTKWHEQYKDKGLVVVGVHTPEFAFEKERANVETAIKRLGIHYPVAQDNQYRTWRAFGNQYWPAAYLIDGSGTIVATQFGEGGYQQMEDAIARLVGEAMPTAQTTDPDLSAVATPELYFGSEKNDGAIVESQDATRGERAYTLPDNVPPNRFALSGLWNVTGDRATSSADGDEILLRFNAPKVNLVAGSVSPQTLSVTVDGTPQPPVTVDGSRLYPLYAGPGGEHVLRLKAPKPGLSAYTFTFG</sequence>
<dbReference type="Gene3D" id="3.40.30.10">
    <property type="entry name" value="Glutaredoxin"/>
    <property type="match status" value="1"/>
</dbReference>
<dbReference type="InterPro" id="IPR036249">
    <property type="entry name" value="Thioredoxin-like_sf"/>
</dbReference>
<dbReference type="RefSeq" id="WP_057846346.1">
    <property type="nucleotide sequence ID" value="NZ_LLYA01000181.1"/>
</dbReference>
<dbReference type="InterPro" id="IPR013740">
    <property type="entry name" value="Redoxin"/>
</dbReference>
<evidence type="ECO:0000313" key="3">
    <source>
        <dbReference type="Proteomes" id="UP000052023"/>
    </source>
</evidence>
<reference evidence="2 3" key="1">
    <citation type="submission" date="2014-03" db="EMBL/GenBank/DDBJ databases">
        <title>Bradyrhizobium valentinum sp. nov., isolated from effective nodules of Lupinus mariae-josephae, a lupine endemic of basic-lime soils in Eastern Spain.</title>
        <authorList>
            <person name="Duran D."/>
            <person name="Rey L."/>
            <person name="Navarro A."/>
            <person name="Busquets A."/>
            <person name="Imperial J."/>
            <person name="Ruiz-Argueso T."/>
        </authorList>
    </citation>
    <scope>NUCLEOTIDE SEQUENCE [LARGE SCALE GENOMIC DNA]</scope>
    <source>
        <strain evidence="2 3">Ro19</strain>
    </source>
</reference>
<gene>
    <name evidence="2" type="ORF">CQ13_08235</name>
</gene>
<dbReference type="GO" id="GO:0016491">
    <property type="term" value="F:oxidoreductase activity"/>
    <property type="evidence" value="ECO:0007669"/>
    <property type="project" value="InterPro"/>
</dbReference>
<accession>A0A0R3MHX3</accession>
<evidence type="ECO:0000259" key="1">
    <source>
        <dbReference type="PROSITE" id="PS51352"/>
    </source>
</evidence>
<dbReference type="Gene3D" id="2.60.120.260">
    <property type="entry name" value="Galactose-binding domain-like"/>
    <property type="match status" value="1"/>
</dbReference>
<dbReference type="InterPro" id="IPR050553">
    <property type="entry name" value="Thioredoxin_ResA/DsbE_sf"/>
</dbReference>
<dbReference type="Pfam" id="PF17991">
    <property type="entry name" value="Thioredoxin_10"/>
    <property type="match status" value="1"/>
</dbReference>
<comment type="caution">
    <text evidence="2">The sequence shown here is derived from an EMBL/GenBank/DDBJ whole genome shotgun (WGS) entry which is preliminary data.</text>
</comment>
<dbReference type="EMBL" id="LLYA01000181">
    <property type="protein sequence ID" value="KRR19912.1"/>
    <property type="molecule type" value="Genomic_DNA"/>
</dbReference>
<dbReference type="PANTHER" id="PTHR42852">
    <property type="entry name" value="THIOL:DISULFIDE INTERCHANGE PROTEIN DSBE"/>
    <property type="match status" value="1"/>
</dbReference>
<dbReference type="Proteomes" id="UP000052023">
    <property type="component" value="Unassembled WGS sequence"/>
</dbReference>
<name>A0A0R3MHX3_9BRAD</name>
<dbReference type="Pfam" id="PF08534">
    <property type="entry name" value="Redoxin"/>
    <property type="match status" value="1"/>
</dbReference>
<protein>
    <recommendedName>
        <fullName evidence="1">Thioredoxin domain-containing protein</fullName>
    </recommendedName>
</protein>
<dbReference type="SUPFAM" id="SSF52833">
    <property type="entry name" value="Thioredoxin-like"/>
    <property type="match status" value="1"/>
</dbReference>
<dbReference type="AlphaFoldDB" id="A0A0R3MHX3"/>
<dbReference type="InterPro" id="IPR013766">
    <property type="entry name" value="Thioredoxin_domain"/>
</dbReference>
<proteinExistence type="predicted"/>
<dbReference type="CDD" id="cd03012">
    <property type="entry name" value="TlpA_like_DipZ_like"/>
    <property type="match status" value="1"/>
</dbReference>
<dbReference type="PROSITE" id="PS51352">
    <property type="entry name" value="THIOREDOXIN_2"/>
    <property type="match status" value="1"/>
</dbReference>
<organism evidence="2 3">
    <name type="scientific">Bradyrhizobium retamae</name>
    <dbReference type="NCBI Taxonomy" id="1300035"/>
    <lineage>
        <taxon>Bacteria</taxon>
        <taxon>Pseudomonadati</taxon>
        <taxon>Pseudomonadota</taxon>
        <taxon>Alphaproteobacteria</taxon>
        <taxon>Hyphomicrobiales</taxon>
        <taxon>Nitrobacteraceae</taxon>
        <taxon>Bradyrhizobium</taxon>
    </lineage>
</organism>
<dbReference type="InterPro" id="IPR041017">
    <property type="entry name" value="Thioredoxin_10"/>
</dbReference>
<keyword evidence="3" id="KW-1185">Reference proteome</keyword>
<evidence type="ECO:0000313" key="2">
    <source>
        <dbReference type="EMBL" id="KRR19912.1"/>
    </source>
</evidence>
<feature type="domain" description="Thioredoxin" evidence="1">
    <location>
        <begin position="33"/>
        <end position="178"/>
    </location>
</feature>
<dbReference type="PANTHER" id="PTHR42852:SF13">
    <property type="entry name" value="PROTEIN DIPZ"/>
    <property type="match status" value="1"/>
</dbReference>